<dbReference type="InterPro" id="IPR008927">
    <property type="entry name" value="6-PGluconate_DH-like_C_sf"/>
</dbReference>
<organism evidence="10 11">
    <name type="scientific">Siccirubricoccus soli</name>
    <dbReference type="NCBI Taxonomy" id="2899147"/>
    <lineage>
        <taxon>Bacteria</taxon>
        <taxon>Pseudomonadati</taxon>
        <taxon>Pseudomonadota</taxon>
        <taxon>Alphaproteobacteria</taxon>
        <taxon>Acetobacterales</taxon>
        <taxon>Roseomonadaceae</taxon>
        <taxon>Siccirubricoccus</taxon>
    </lineage>
</organism>
<dbReference type="EMBL" id="JAFIRR010000063">
    <property type="protein sequence ID" value="MCO6416577.1"/>
    <property type="molecule type" value="Genomic_DNA"/>
</dbReference>
<dbReference type="PIRSF" id="PIRSF000124">
    <property type="entry name" value="UDPglc_GDPman_dh"/>
    <property type="match status" value="1"/>
</dbReference>
<evidence type="ECO:0000256" key="7">
    <source>
        <dbReference type="ARBA" id="ARBA00047473"/>
    </source>
</evidence>
<dbReference type="Pfam" id="PF03721">
    <property type="entry name" value="UDPG_MGDP_dh_N"/>
    <property type="match status" value="1"/>
</dbReference>
<dbReference type="PIRSF" id="PIRSF500134">
    <property type="entry name" value="UDPglc_DH_bac"/>
    <property type="match status" value="1"/>
</dbReference>
<dbReference type="InterPro" id="IPR017476">
    <property type="entry name" value="UDP-Glc/GDP-Man"/>
</dbReference>
<dbReference type="InterPro" id="IPR028357">
    <property type="entry name" value="UDPglc_DH_bac"/>
</dbReference>
<dbReference type="Pfam" id="PF00984">
    <property type="entry name" value="UDPG_MGDP_dh"/>
    <property type="match status" value="1"/>
</dbReference>
<comment type="pathway">
    <text evidence="1">Nucleotide-sugar biosynthesis; UDP-alpha-D-glucuronate biosynthesis; UDP-alpha-D-glucuronate from UDP-alpha-D-glucose: step 1/1.</text>
</comment>
<dbReference type="EC" id="1.1.1.22" evidence="3 8"/>
<dbReference type="InterPro" id="IPR014027">
    <property type="entry name" value="UDP-Glc/GDP-Man_DH_C"/>
</dbReference>
<evidence type="ECO:0000256" key="5">
    <source>
        <dbReference type="ARBA" id="ARBA00023002"/>
    </source>
</evidence>
<dbReference type="RefSeq" id="WP_252953189.1">
    <property type="nucleotide sequence ID" value="NZ_JAFIRR010000063.1"/>
</dbReference>
<evidence type="ECO:0000256" key="1">
    <source>
        <dbReference type="ARBA" id="ARBA00004701"/>
    </source>
</evidence>
<dbReference type="Proteomes" id="UP001523392">
    <property type="component" value="Unassembled WGS sequence"/>
</dbReference>
<evidence type="ECO:0000256" key="6">
    <source>
        <dbReference type="ARBA" id="ARBA00023027"/>
    </source>
</evidence>
<evidence type="ECO:0000313" key="11">
    <source>
        <dbReference type="Proteomes" id="UP001523392"/>
    </source>
</evidence>
<dbReference type="PANTHER" id="PTHR43750:SF3">
    <property type="entry name" value="UDP-GLUCOSE 6-DEHYDROGENASE TUAD"/>
    <property type="match status" value="1"/>
</dbReference>
<comment type="similarity">
    <text evidence="2 8">Belongs to the UDP-glucose/GDP-mannose dehydrogenase family.</text>
</comment>
<accession>A0ABT1D3T3</accession>
<gene>
    <name evidence="10" type="ORF">JYK14_10440</name>
</gene>
<keyword evidence="11" id="KW-1185">Reference proteome</keyword>
<dbReference type="PROSITE" id="PS51257">
    <property type="entry name" value="PROKAR_LIPOPROTEIN"/>
    <property type="match status" value="1"/>
</dbReference>
<evidence type="ECO:0000259" key="9">
    <source>
        <dbReference type="SMART" id="SM00984"/>
    </source>
</evidence>
<name>A0ABT1D3T3_9PROT</name>
<evidence type="ECO:0000256" key="4">
    <source>
        <dbReference type="ARBA" id="ARBA00015132"/>
    </source>
</evidence>
<evidence type="ECO:0000256" key="2">
    <source>
        <dbReference type="ARBA" id="ARBA00006601"/>
    </source>
</evidence>
<dbReference type="SUPFAM" id="SSF52413">
    <property type="entry name" value="UDP-glucose/GDP-mannose dehydrogenase C-terminal domain"/>
    <property type="match status" value="1"/>
</dbReference>
<dbReference type="Gene3D" id="1.20.5.100">
    <property type="entry name" value="Cytochrome c1, transmembrane anchor, C-terminal"/>
    <property type="match status" value="1"/>
</dbReference>
<reference evidence="10 11" key="1">
    <citation type="submission" date="2021-12" db="EMBL/GenBank/DDBJ databases">
        <title>Siccirubricoccus leaddurans sp. nov., a high concentration Zn2+ tolerance bacterium.</title>
        <authorList>
            <person name="Cao Y."/>
        </authorList>
    </citation>
    <scope>NUCLEOTIDE SEQUENCE [LARGE SCALE GENOMIC DNA]</scope>
    <source>
        <strain evidence="10 11">KC 17139</strain>
    </source>
</reference>
<comment type="catalytic activity">
    <reaction evidence="7 8">
        <text>UDP-alpha-D-glucose + 2 NAD(+) + H2O = UDP-alpha-D-glucuronate + 2 NADH + 3 H(+)</text>
        <dbReference type="Rhea" id="RHEA:23596"/>
        <dbReference type="ChEBI" id="CHEBI:15377"/>
        <dbReference type="ChEBI" id="CHEBI:15378"/>
        <dbReference type="ChEBI" id="CHEBI:57540"/>
        <dbReference type="ChEBI" id="CHEBI:57945"/>
        <dbReference type="ChEBI" id="CHEBI:58052"/>
        <dbReference type="ChEBI" id="CHEBI:58885"/>
        <dbReference type="EC" id="1.1.1.22"/>
    </reaction>
</comment>
<evidence type="ECO:0000313" key="10">
    <source>
        <dbReference type="EMBL" id="MCO6416577.1"/>
    </source>
</evidence>
<dbReference type="Gene3D" id="3.40.50.720">
    <property type="entry name" value="NAD(P)-binding Rossmann-like Domain"/>
    <property type="match status" value="2"/>
</dbReference>
<dbReference type="InterPro" id="IPR036291">
    <property type="entry name" value="NAD(P)-bd_dom_sf"/>
</dbReference>
<dbReference type="InterPro" id="IPR001732">
    <property type="entry name" value="UDP-Glc/GDP-Man_DH_N"/>
</dbReference>
<dbReference type="SUPFAM" id="SSF51735">
    <property type="entry name" value="NAD(P)-binding Rossmann-fold domains"/>
    <property type="match status" value="1"/>
</dbReference>
<dbReference type="Pfam" id="PF03720">
    <property type="entry name" value="UDPG_MGDP_dh_C"/>
    <property type="match status" value="1"/>
</dbReference>
<protein>
    <recommendedName>
        <fullName evidence="4 8">UDP-glucose 6-dehydrogenase</fullName>
        <ecNumber evidence="3 8">1.1.1.22</ecNumber>
    </recommendedName>
</protein>
<sequence length="438" mass="46482">MRIAMVGAGYVGLVSGACFAEFGTDVCIVDTDAGKVEALRAGRIPIYEPGLDKLVEENARDGRLTFTTELEQAVRGADAVFLAVGTPTRRGDGHADLTYVYAAAEQVAKAASGPLVLVTKSTVPVGTGQEVLKIVRRVRPDLAISVASNPEFLREGSAIGDFMRPDRVVIGVEEGPSGERAAAVLRRLYRPLNLIEVPILATRLETAELIKYAANAFLATKITFINEIANLCEKVGADVHDVARGMGLDGRIGRKFLHAGPGYGGSCFPKDTLALARTAQDYGAPVRLVEATIAVNEARKAEMAERVIAACGGSVAGRTIAVLGLTFKPETDDMRDAPSLIVVPRLVEAGATVRAFDPQPAHAKQALPGAVTFCISALEAAKGADALVLLTEWNEFRALSPEKLKAAMAGDVLLDLRNVYDPEAMRAAGFRYQSIGRP</sequence>
<dbReference type="SUPFAM" id="SSF48179">
    <property type="entry name" value="6-phosphogluconate dehydrogenase C-terminal domain-like"/>
    <property type="match status" value="1"/>
</dbReference>
<dbReference type="InterPro" id="IPR014026">
    <property type="entry name" value="UDP-Glc/GDP-Man_DH_dimer"/>
</dbReference>
<proteinExistence type="inferred from homology"/>
<dbReference type="NCBIfam" id="TIGR03026">
    <property type="entry name" value="NDP-sugDHase"/>
    <property type="match status" value="1"/>
</dbReference>
<evidence type="ECO:0000256" key="3">
    <source>
        <dbReference type="ARBA" id="ARBA00012954"/>
    </source>
</evidence>
<dbReference type="InterPro" id="IPR036220">
    <property type="entry name" value="UDP-Glc/GDP-Man_DH_C_sf"/>
</dbReference>
<evidence type="ECO:0000256" key="8">
    <source>
        <dbReference type="PIRNR" id="PIRNR000124"/>
    </source>
</evidence>
<keyword evidence="6 8" id="KW-0520">NAD</keyword>
<dbReference type="PANTHER" id="PTHR43750">
    <property type="entry name" value="UDP-GLUCOSE 6-DEHYDROGENASE TUAD"/>
    <property type="match status" value="1"/>
</dbReference>
<comment type="caution">
    <text evidence="10">The sequence shown here is derived from an EMBL/GenBank/DDBJ whole genome shotgun (WGS) entry which is preliminary data.</text>
</comment>
<feature type="domain" description="UDP-glucose/GDP-mannose dehydrogenase C-terminal" evidence="9">
    <location>
        <begin position="321"/>
        <end position="422"/>
    </location>
</feature>
<keyword evidence="5 8" id="KW-0560">Oxidoreductase</keyword>
<dbReference type="SMART" id="SM00984">
    <property type="entry name" value="UDPG_MGDP_dh_C"/>
    <property type="match status" value="1"/>
</dbReference>